<feature type="transmembrane region" description="Helical" evidence="6">
    <location>
        <begin position="42"/>
        <end position="62"/>
    </location>
</feature>
<dbReference type="Gene3D" id="1.20.1250.20">
    <property type="entry name" value="MFS general substrate transporter like domains"/>
    <property type="match status" value="1"/>
</dbReference>
<keyword evidence="5 6" id="KW-0472">Membrane</keyword>
<dbReference type="Proteomes" id="UP001597368">
    <property type="component" value="Unassembled WGS sequence"/>
</dbReference>
<dbReference type="EMBL" id="JBHUFV010000051">
    <property type="protein sequence ID" value="MFD1936707.1"/>
    <property type="molecule type" value="Genomic_DNA"/>
</dbReference>
<gene>
    <name evidence="7" type="ORF">ACFSKW_35075</name>
</gene>
<comment type="subcellular location">
    <subcellularLocation>
        <location evidence="1">Cell membrane</location>
        <topology evidence="1">Multi-pass membrane protein</topology>
    </subcellularLocation>
</comment>
<dbReference type="InterPro" id="IPR036259">
    <property type="entry name" value="MFS_trans_sf"/>
</dbReference>
<reference evidence="8" key="1">
    <citation type="journal article" date="2019" name="Int. J. Syst. Evol. Microbiol.">
        <title>The Global Catalogue of Microorganisms (GCM) 10K type strain sequencing project: providing services to taxonomists for standard genome sequencing and annotation.</title>
        <authorList>
            <consortium name="The Broad Institute Genomics Platform"/>
            <consortium name="The Broad Institute Genome Sequencing Center for Infectious Disease"/>
            <person name="Wu L."/>
            <person name="Ma J."/>
        </authorList>
    </citation>
    <scope>NUCLEOTIDE SEQUENCE [LARGE SCALE GENOMIC DNA]</scope>
    <source>
        <strain evidence="8">ICMP 6774ER</strain>
    </source>
</reference>
<accession>A0ABW4T417</accession>
<evidence type="ECO:0000256" key="1">
    <source>
        <dbReference type="ARBA" id="ARBA00004651"/>
    </source>
</evidence>
<keyword evidence="3 6" id="KW-0812">Transmembrane</keyword>
<sequence>MLRAFPPYIAFGSAALTISVVGDELLHYVFLVQAVNGDHPLSIGLLGFLIALPPSFGGLVGGWLDRHRARNHHVLLGSFAGSAACCFALWASWTSEYAAIAAYVAAFALGVLGLAIAVIWQARVSQLVPPGRPALVARVLSWTSTLMSAGLAVGPVLASILVGAWGHRTLILFDALSFGAGLALMIPIAWRLKATAGEGPSQRPARLSRSMGLGMVLRAPLIRSPALALAIMNFLAVAVLFAIPLLVVERGLPLDRIAWAGSAGIAATLVGSILGTYARHGRRLLVSVVLEPALRSVGLVILALSQTTSGLLAGIVLFYLPQGMARIARMSYLEASFEPEAKATAVGAYRMLIRGLMPVGPLIMAPVVAVAGARPFLLAGVLLLVTLSLWLLSDGALRRTARRYVLSMSKEQK</sequence>
<proteinExistence type="predicted"/>
<evidence type="ECO:0000256" key="5">
    <source>
        <dbReference type="ARBA" id="ARBA00023136"/>
    </source>
</evidence>
<keyword evidence="4 6" id="KW-1133">Transmembrane helix</keyword>
<protein>
    <submittedName>
        <fullName evidence="7">MFS transporter</fullName>
    </submittedName>
</protein>
<feature type="transmembrane region" description="Helical" evidence="6">
    <location>
        <begin position="376"/>
        <end position="393"/>
    </location>
</feature>
<evidence type="ECO:0000313" key="8">
    <source>
        <dbReference type="Proteomes" id="UP001597368"/>
    </source>
</evidence>
<dbReference type="PANTHER" id="PTHR23513:SF11">
    <property type="entry name" value="STAPHYLOFERRIN A TRANSPORTER"/>
    <property type="match status" value="1"/>
</dbReference>
<feature type="transmembrane region" description="Helical" evidence="6">
    <location>
        <begin position="99"/>
        <end position="120"/>
    </location>
</feature>
<feature type="transmembrane region" description="Helical" evidence="6">
    <location>
        <begin position="351"/>
        <end position="370"/>
    </location>
</feature>
<feature type="transmembrane region" description="Helical" evidence="6">
    <location>
        <begin position="140"/>
        <end position="165"/>
    </location>
</feature>
<evidence type="ECO:0000256" key="3">
    <source>
        <dbReference type="ARBA" id="ARBA00022692"/>
    </source>
</evidence>
<feature type="transmembrane region" description="Helical" evidence="6">
    <location>
        <begin position="297"/>
        <end position="320"/>
    </location>
</feature>
<dbReference type="PANTHER" id="PTHR23513">
    <property type="entry name" value="INTEGRAL MEMBRANE EFFLUX PROTEIN-RELATED"/>
    <property type="match status" value="1"/>
</dbReference>
<dbReference type="RefSeq" id="WP_379577232.1">
    <property type="nucleotide sequence ID" value="NZ_JBHUFV010000051.1"/>
</dbReference>
<evidence type="ECO:0000313" key="7">
    <source>
        <dbReference type="EMBL" id="MFD1936707.1"/>
    </source>
</evidence>
<dbReference type="Pfam" id="PF07690">
    <property type="entry name" value="MFS_1"/>
    <property type="match status" value="1"/>
</dbReference>
<feature type="transmembrane region" description="Helical" evidence="6">
    <location>
        <begin position="227"/>
        <end position="248"/>
    </location>
</feature>
<keyword evidence="2" id="KW-1003">Cell membrane</keyword>
<keyword evidence="8" id="KW-1185">Reference proteome</keyword>
<feature type="transmembrane region" description="Helical" evidence="6">
    <location>
        <begin position="257"/>
        <end position="277"/>
    </location>
</feature>
<feature type="transmembrane region" description="Helical" evidence="6">
    <location>
        <begin position="74"/>
        <end position="93"/>
    </location>
</feature>
<evidence type="ECO:0000256" key="2">
    <source>
        <dbReference type="ARBA" id="ARBA00022475"/>
    </source>
</evidence>
<evidence type="ECO:0000256" key="6">
    <source>
        <dbReference type="SAM" id="Phobius"/>
    </source>
</evidence>
<dbReference type="InterPro" id="IPR011701">
    <property type="entry name" value="MFS"/>
</dbReference>
<evidence type="ECO:0000256" key="4">
    <source>
        <dbReference type="ARBA" id="ARBA00022989"/>
    </source>
</evidence>
<organism evidence="7 8">
    <name type="scientific">Nonomuraea mangrovi</name>
    <dbReference type="NCBI Taxonomy" id="2316207"/>
    <lineage>
        <taxon>Bacteria</taxon>
        <taxon>Bacillati</taxon>
        <taxon>Actinomycetota</taxon>
        <taxon>Actinomycetes</taxon>
        <taxon>Streptosporangiales</taxon>
        <taxon>Streptosporangiaceae</taxon>
        <taxon>Nonomuraea</taxon>
    </lineage>
</organism>
<feature type="transmembrane region" description="Helical" evidence="6">
    <location>
        <begin position="171"/>
        <end position="192"/>
    </location>
</feature>
<comment type="caution">
    <text evidence="7">The sequence shown here is derived from an EMBL/GenBank/DDBJ whole genome shotgun (WGS) entry which is preliminary data.</text>
</comment>
<name>A0ABW4T417_9ACTN</name>
<dbReference type="SUPFAM" id="SSF103473">
    <property type="entry name" value="MFS general substrate transporter"/>
    <property type="match status" value="1"/>
</dbReference>
<feature type="transmembrane region" description="Helical" evidence="6">
    <location>
        <begin position="7"/>
        <end position="30"/>
    </location>
</feature>